<dbReference type="EMBL" id="MU157851">
    <property type="protein sequence ID" value="KAF9528706.1"/>
    <property type="molecule type" value="Genomic_DNA"/>
</dbReference>
<protein>
    <submittedName>
        <fullName evidence="2">Uncharacterized protein</fullName>
    </submittedName>
</protein>
<dbReference type="Proteomes" id="UP000807306">
    <property type="component" value="Unassembled WGS sequence"/>
</dbReference>
<evidence type="ECO:0000313" key="3">
    <source>
        <dbReference type="Proteomes" id="UP000807306"/>
    </source>
</evidence>
<evidence type="ECO:0000313" key="2">
    <source>
        <dbReference type="EMBL" id="KAF9528706.1"/>
    </source>
</evidence>
<evidence type="ECO:0000256" key="1">
    <source>
        <dbReference type="SAM" id="MobiDB-lite"/>
    </source>
</evidence>
<name>A0A9P6JPZ8_9AGAR</name>
<comment type="caution">
    <text evidence="2">The sequence shown here is derived from an EMBL/GenBank/DDBJ whole genome shotgun (WGS) entry which is preliminary data.</text>
</comment>
<dbReference type="AlphaFoldDB" id="A0A9P6JPZ8"/>
<keyword evidence="3" id="KW-1185">Reference proteome</keyword>
<sequence>MGCCGSKPSVETLVKDAQKSLSEFAAAQEAANFEEANRALERAVSQYGEAFVKARDEHHASYIGISINYASTLDTYTSTTGKTAEHTAIVVLSGVRNEFKDQAKKPILYPTLLNTLATAHLNQYHEPGNAVNKNQVLKLAGTFFDEVRTVIPDAVSNSQYSRSLIGSATVLCLECERPGEEKAPQHSKKSSDAIELLGQVHVEYREQYPFEYYRQLATAHDMRFRQTRTTIDESRTMSDSSLEDLAKAIEYNTTILASASNAGDKAACLIDLGNQEFEKLVRTQTPNESNLREVEKHMTEAEDLLQQLDSDPTNLRSLCDTLKANITNYRNRRPTLDYGRTMPARRQSTTTSVTSTPRPVGKGPQTILEGEAEVAEPGTI</sequence>
<feature type="region of interest" description="Disordered" evidence="1">
    <location>
        <begin position="333"/>
        <end position="380"/>
    </location>
</feature>
<accession>A0A9P6JPZ8</accession>
<proteinExistence type="predicted"/>
<reference evidence="2" key="1">
    <citation type="submission" date="2020-11" db="EMBL/GenBank/DDBJ databases">
        <authorList>
            <consortium name="DOE Joint Genome Institute"/>
            <person name="Ahrendt S."/>
            <person name="Riley R."/>
            <person name="Andreopoulos W."/>
            <person name="Labutti K."/>
            <person name="Pangilinan J."/>
            <person name="Ruiz-Duenas F.J."/>
            <person name="Barrasa J.M."/>
            <person name="Sanchez-Garcia M."/>
            <person name="Camarero S."/>
            <person name="Miyauchi S."/>
            <person name="Serrano A."/>
            <person name="Linde D."/>
            <person name="Babiker R."/>
            <person name="Drula E."/>
            <person name="Ayuso-Fernandez I."/>
            <person name="Pacheco R."/>
            <person name="Padilla G."/>
            <person name="Ferreira P."/>
            <person name="Barriuso J."/>
            <person name="Kellner H."/>
            <person name="Castanera R."/>
            <person name="Alfaro M."/>
            <person name="Ramirez L."/>
            <person name="Pisabarro A.G."/>
            <person name="Kuo A."/>
            <person name="Tritt A."/>
            <person name="Lipzen A."/>
            <person name="He G."/>
            <person name="Yan M."/>
            <person name="Ng V."/>
            <person name="Cullen D."/>
            <person name="Martin F."/>
            <person name="Rosso M.-N."/>
            <person name="Henrissat B."/>
            <person name="Hibbett D."/>
            <person name="Martinez A.T."/>
            <person name="Grigoriev I.V."/>
        </authorList>
    </citation>
    <scope>NUCLEOTIDE SEQUENCE</scope>
    <source>
        <strain evidence="2">CBS 506.95</strain>
    </source>
</reference>
<gene>
    <name evidence="2" type="ORF">CPB83DRAFT_309265</name>
</gene>
<organism evidence="2 3">
    <name type="scientific">Crepidotus variabilis</name>
    <dbReference type="NCBI Taxonomy" id="179855"/>
    <lineage>
        <taxon>Eukaryota</taxon>
        <taxon>Fungi</taxon>
        <taxon>Dikarya</taxon>
        <taxon>Basidiomycota</taxon>
        <taxon>Agaricomycotina</taxon>
        <taxon>Agaricomycetes</taxon>
        <taxon>Agaricomycetidae</taxon>
        <taxon>Agaricales</taxon>
        <taxon>Agaricineae</taxon>
        <taxon>Crepidotaceae</taxon>
        <taxon>Crepidotus</taxon>
    </lineage>
</organism>